<reference evidence="1" key="1">
    <citation type="submission" date="2018-02" db="EMBL/GenBank/DDBJ databases">
        <title>Rhizophora mucronata_Transcriptome.</title>
        <authorList>
            <person name="Meera S.P."/>
            <person name="Sreeshan A."/>
            <person name="Augustine A."/>
        </authorList>
    </citation>
    <scope>NUCLEOTIDE SEQUENCE</scope>
    <source>
        <tissue evidence="1">Leaf</tissue>
    </source>
</reference>
<dbReference type="EMBL" id="GGEC01047592">
    <property type="protein sequence ID" value="MBX28076.1"/>
    <property type="molecule type" value="Transcribed_RNA"/>
</dbReference>
<evidence type="ECO:0000313" key="1">
    <source>
        <dbReference type="EMBL" id="MBX28076.1"/>
    </source>
</evidence>
<proteinExistence type="predicted"/>
<accession>A0A2P2MCW8</accession>
<sequence length="53" mass="5922">MKIINFLSALFGASVLLCLILNVILCRKLPTPTKRMVPWLGPRVRCLKRPSGS</sequence>
<dbReference type="AlphaFoldDB" id="A0A2P2MCW8"/>
<protein>
    <submittedName>
        <fullName evidence="1">Uncharacterized protein</fullName>
    </submittedName>
</protein>
<organism evidence="1">
    <name type="scientific">Rhizophora mucronata</name>
    <name type="common">Asiatic mangrove</name>
    <dbReference type="NCBI Taxonomy" id="61149"/>
    <lineage>
        <taxon>Eukaryota</taxon>
        <taxon>Viridiplantae</taxon>
        <taxon>Streptophyta</taxon>
        <taxon>Embryophyta</taxon>
        <taxon>Tracheophyta</taxon>
        <taxon>Spermatophyta</taxon>
        <taxon>Magnoliopsida</taxon>
        <taxon>eudicotyledons</taxon>
        <taxon>Gunneridae</taxon>
        <taxon>Pentapetalae</taxon>
        <taxon>rosids</taxon>
        <taxon>fabids</taxon>
        <taxon>Malpighiales</taxon>
        <taxon>Rhizophoraceae</taxon>
        <taxon>Rhizophora</taxon>
    </lineage>
</organism>
<name>A0A2P2MCW8_RHIMU</name>